<evidence type="ECO:0000256" key="1">
    <source>
        <dbReference type="ARBA" id="ARBA00004141"/>
    </source>
</evidence>
<dbReference type="RefSeq" id="XP_040766502.1">
    <property type="nucleotide sequence ID" value="XM_040902854.1"/>
</dbReference>
<keyword evidence="11" id="KW-1185">Reference proteome</keyword>
<gene>
    <name evidence="10" type="ORF">LAESUDRAFT_53649</name>
</gene>
<dbReference type="PANTHER" id="PTHR31595:SF57">
    <property type="entry name" value="OS04G0481900 PROTEIN"/>
    <property type="match status" value="1"/>
</dbReference>
<protein>
    <recommendedName>
        <fullName evidence="9">Wax synthase domain-containing protein</fullName>
    </recommendedName>
</protein>
<dbReference type="GO" id="GO:0006629">
    <property type="term" value="P:lipid metabolic process"/>
    <property type="evidence" value="ECO:0007669"/>
    <property type="project" value="InterPro"/>
</dbReference>
<accession>A0A165FCI7</accession>
<dbReference type="EMBL" id="KV427614">
    <property type="protein sequence ID" value="KZT08762.1"/>
    <property type="molecule type" value="Genomic_DNA"/>
</dbReference>
<dbReference type="OrthoDB" id="1077582at2759"/>
<evidence type="ECO:0000256" key="5">
    <source>
        <dbReference type="ARBA" id="ARBA00022692"/>
    </source>
</evidence>
<dbReference type="PANTHER" id="PTHR31595">
    <property type="entry name" value="LONG-CHAIN-ALCOHOL O-FATTY-ACYLTRANSFERASE 3-RELATED"/>
    <property type="match status" value="1"/>
</dbReference>
<dbReference type="GO" id="GO:0016020">
    <property type="term" value="C:membrane"/>
    <property type="evidence" value="ECO:0007669"/>
    <property type="project" value="UniProtKB-SubCell"/>
</dbReference>
<feature type="transmembrane region" description="Helical" evidence="8">
    <location>
        <begin position="39"/>
        <end position="57"/>
    </location>
</feature>
<comment type="subcellular location">
    <subcellularLocation>
        <location evidence="1">Membrane</location>
        <topology evidence="1">Multi-pass membrane protein</topology>
    </subcellularLocation>
</comment>
<dbReference type="GeneID" id="63819885"/>
<keyword evidence="4" id="KW-0808">Transferase</keyword>
<evidence type="ECO:0000256" key="3">
    <source>
        <dbReference type="ARBA" id="ARBA00007282"/>
    </source>
</evidence>
<evidence type="ECO:0000256" key="2">
    <source>
        <dbReference type="ARBA" id="ARBA00005179"/>
    </source>
</evidence>
<dbReference type="InParanoid" id="A0A165FCI7"/>
<feature type="domain" description="Wax synthase" evidence="9">
    <location>
        <begin position="275"/>
        <end position="348"/>
    </location>
</feature>
<name>A0A165FCI7_9APHY</name>
<comment type="pathway">
    <text evidence="2">Secondary metabolite biosynthesis.</text>
</comment>
<feature type="transmembrane region" description="Helical" evidence="8">
    <location>
        <begin position="96"/>
        <end position="114"/>
    </location>
</feature>
<dbReference type="InterPro" id="IPR032805">
    <property type="entry name" value="Wax_synthase_dom"/>
</dbReference>
<dbReference type="AlphaFoldDB" id="A0A165FCI7"/>
<feature type="transmembrane region" description="Helical" evidence="8">
    <location>
        <begin position="64"/>
        <end position="84"/>
    </location>
</feature>
<dbReference type="InterPro" id="IPR044851">
    <property type="entry name" value="Wax_synthase"/>
</dbReference>
<keyword evidence="6 8" id="KW-1133">Transmembrane helix</keyword>
<dbReference type="Proteomes" id="UP000076871">
    <property type="component" value="Unassembled WGS sequence"/>
</dbReference>
<evidence type="ECO:0000256" key="6">
    <source>
        <dbReference type="ARBA" id="ARBA00022989"/>
    </source>
</evidence>
<proteinExistence type="inferred from homology"/>
<reference evidence="10 11" key="1">
    <citation type="journal article" date="2016" name="Mol. Biol. Evol.">
        <title>Comparative Genomics of Early-Diverging Mushroom-Forming Fungi Provides Insights into the Origins of Lignocellulose Decay Capabilities.</title>
        <authorList>
            <person name="Nagy L.G."/>
            <person name="Riley R."/>
            <person name="Tritt A."/>
            <person name="Adam C."/>
            <person name="Daum C."/>
            <person name="Floudas D."/>
            <person name="Sun H."/>
            <person name="Yadav J.S."/>
            <person name="Pangilinan J."/>
            <person name="Larsson K.H."/>
            <person name="Matsuura K."/>
            <person name="Barry K."/>
            <person name="Labutti K."/>
            <person name="Kuo R."/>
            <person name="Ohm R.A."/>
            <person name="Bhattacharya S.S."/>
            <person name="Shirouzu T."/>
            <person name="Yoshinaga Y."/>
            <person name="Martin F.M."/>
            <person name="Grigoriev I.V."/>
            <person name="Hibbett D.S."/>
        </authorList>
    </citation>
    <scope>NUCLEOTIDE SEQUENCE [LARGE SCALE GENOMIC DNA]</scope>
    <source>
        <strain evidence="10 11">93-53</strain>
    </source>
</reference>
<organism evidence="10 11">
    <name type="scientific">Laetiporus sulphureus 93-53</name>
    <dbReference type="NCBI Taxonomy" id="1314785"/>
    <lineage>
        <taxon>Eukaryota</taxon>
        <taxon>Fungi</taxon>
        <taxon>Dikarya</taxon>
        <taxon>Basidiomycota</taxon>
        <taxon>Agaricomycotina</taxon>
        <taxon>Agaricomycetes</taxon>
        <taxon>Polyporales</taxon>
        <taxon>Laetiporus</taxon>
    </lineage>
</organism>
<keyword evidence="7 8" id="KW-0472">Membrane</keyword>
<evidence type="ECO:0000256" key="4">
    <source>
        <dbReference type="ARBA" id="ARBA00022679"/>
    </source>
</evidence>
<dbReference type="GO" id="GO:0008374">
    <property type="term" value="F:O-acyltransferase activity"/>
    <property type="evidence" value="ECO:0007669"/>
    <property type="project" value="InterPro"/>
</dbReference>
<evidence type="ECO:0000256" key="7">
    <source>
        <dbReference type="ARBA" id="ARBA00023136"/>
    </source>
</evidence>
<feature type="transmembrane region" description="Helical" evidence="8">
    <location>
        <begin position="369"/>
        <end position="386"/>
    </location>
</feature>
<keyword evidence="5 8" id="KW-0812">Transmembrane</keyword>
<dbReference type="STRING" id="1314785.A0A165FCI7"/>
<evidence type="ECO:0000313" key="11">
    <source>
        <dbReference type="Proteomes" id="UP000076871"/>
    </source>
</evidence>
<evidence type="ECO:0000313" key="10">
    <source>
        <dbReference type="EMBL" id="KZT08762.1"/>
    </source>
</evidence>
<sequence length="428" mass="48443">MLTLSGLSTLYDVLLRGVYRTYRELVTPYEHRDVLTWKTAPIALFFFVPSLALAFYARRHDTRMICLLILPLSLMCTVICTYRFKIEDSRFLALEFFRTLIAYYIIAKSLYFAFAPKQRWLKVEEKQLRRVHEPPLRADKQAYTNRQLLPTWLCDALELFLSVRGIGWDFGRGVYVPPSTRSSARGAFLIQTALSFLKHFLIFDLCDALLKLVPGVGTPEGGTIFLQHLPPAQRYAVSTAIQLLAGTLIICSLESGNDLISLFAVGLFESEPAAWPPLYDSPWWATSLRDLWGRRWHQLLRHTFLIIGGYPGGWLFGRPGAVLGTFLASGVYHELSLGIAEPRVTLFFVLNGVGILLEEVWERWTGRKMGGFVGWLWTAFWVIGVGQMCVDAWARSGLAGAIIVPPQLSLVRRMLFPAIQSYTLSALP</sequence>
<dbReference type="Pfam" id="PF13813">
    <property type="entry name" value="MBOAT_2"/>
    <property type="match status" value="1"/>
</dbReference>
<evidence type="ECO:0000256" key="8">
    <source>
        <dbReference type="SAM" id="Phobius"/>
    </source>
</evidence>
<evidence type="ECO:0000259" key="9">
    <source>
        <dbReference type="Pfam" id="PF13813"/>
    </source>
</evidence>
<comment type="similarity">
    <text evidence="3">Belongs to the wax synthase family.</text>
</comment>